<comment type="caution">
    <text evidence="2">The sequence shown here is derived from an EMBL/GenBank/DDBJ whole genome shotgun (WGS) entry which is preliminary data.</text>
</comment>
<proteinExistence type="predicted"/>
<dbReference type="AlphaFoldDB" id="X0V7Y9"/>
<evidence type="ECO:0000313" key="2">
    <source>
        <dbReference type="EMBL" id="GAF96770.1"/>
    </source>
</evidence>
<protein>
    <submittedName>
        <fullName evidence="2">Uncharacterized protein</fullName>
    </submittedName>
</protein>
<feature type="region of interest" description="Disordered" evidence="1">
    <location>
        <begin position="17"/>
        <end position="46"/>
    </location>
</feature>
<dbReference type="EMBL" id="BARS01013437">
    <property type="protein sequence ID" value="GAF96770.1"/>
    <property type="molecule type" value="Genomic_DNA"/>
</dbReference>
<sequence>GLDFNLMGFQEYKNPTRAKAMPRRKTKEFTIRSENKPTDRRRKLKK</sequence>
<name>X0V7Y9_9ZZZZ</name>
<evidence type="ECO:0000256" key="1">
    <source>
        <dbReference type="SAM" id="MobiDB-lite"/>
    </source>
</evidence>
<feature type="non-terminal residue" evidence="2">
    <location>
        <position position="1"/>
    </location>
</feature>
<organism evidence="2">
    <name type="scientific">marine sediment metagenome</name>
    <dbReference type="NCBI Taxonomy" id="412755"/>
    <lineage>
        <taxon>unclassified sequences</taxon>
        <taxon>metagenomes</taxon>
        <taxon>ecological metagenomes</taxon>
    </lineage>
</organism>
<feature type="compositionally biased region" description="Basic and acidic residues" evidence="1">
    <location>
        <begin position="27"/>
        <end position="38"/>
    </location>
</feature>
<gene>
    <name evidence="2" type="ORF">S01H1_23333</name>
</gene>
<reference evidence="2" key="1">
    <citation type="journal article" date="2014" name="Front. Microbiol.">
        <title>High frequency of phylogenetically diverse reductive dehalogenase-homologous genes in deep subseafloor sedimentary metagenomes.</title>
        <authorList>
            <person name="Kawai M."/>
            <person name="Futagami T."/>
            <person name="Toyoda A."/>
            <person name="Takaki Y."/>
            <person name="Nishi S."/>
            <person name="Hori S."/>
            <person name="Arai W."/>
            <person name="Tsubouchi T."/>
            <person name="Morono Y."/>
            <person name="Uchiyama I."/>
            <person name="Ito T."/>
            <person name="Fujiyama A."/>
            <person name="Inagaki F."/>
            <person name="Takami H."/>
        </authorList>
    </citation>
    <scope>NUCLEOTIDE SEQUENCE</scope>
    <source>
        <strain evidence="2">Expedition CK06-06</strain>
    </source>
</reference>
<accession>X0V7Y9</accession>